<evidence type="ECO:0000313" key="2">
    <source>
        <dbReference type="EMBL" id="MDY0409433.1"/>
    </source>
</evidence>
<dbReference type="EMBL" id="JAWDIQ010000002">
    <property type="protein sequence ID" value="MDY0409433.1"/>
    <property type="molecule type" value="Genomic_DNA"/>
</dbReference>
<dbReference type="RefSeq" id="WP_320380223.1">
    <property type="nucleotide sequence ID" value="NZ_JAWDIQ010000002.1"/>
</dbReference>
<dbReference type="SUPFAM" id="SSF48452">
    <property type="entry name" value="TPR-like"/>
    <property type="match status" value="1"/>
</dbReference>
<organism evidence="2 3">
    <name type="scientific">Paracerasibacillus soli</name>
    <dbReference type="NCBI Taxonomy" id="480284"/>
    <lineage>
        <taxon>Bacteria</taxon>
        <taxon>Bacillati</taxon>
        <taxon>Bacillota</taxon>
        <taxon>Bacilli</taxon>
        <taxon>Bacillales</taxon>
        <taxon>Bacillaceae</taxon>
        <taxon>Paracerasibacillus</taxon>
    </lineage>
</organism>
<dbReference type="InterPro" id="IPR019734">
    <property type="entry name" value="TPR_rpt"/>
</dbReference>
<proteinExistence type="predicted"/>
<evidence type="ECO:0000256" key="1">
    <source>
        <dbReference type="PROSITE-ProRule" id="PRU00339"/>
    </source>
</evidence>
<comment type="caution">
    <text evidence="2">The sequence shown here is derived from an EMBL/GenBank/DDBJ whole genome shotgun (WGS) entry which is preliminary data.</text>
</comment>
<protein>
    <recommendedName>
        <fullName evidence="4">Tetratricopeptide repeat protein</fullName>
    </recommendedName>
</protein>
<gene>
    <name evidence="2" type="ORF">RWD45_13670</name>
</gene>
<keyword evidence="1" id="KW-0802">TPR repeat</keyword>
<reference evidence="2 3" key="1">
    <citation type="submission" date="2023-10" db="EMBL/GenBank/DDBJ databases">
        <title>Virgibacillus soli CC-YMP-6 genome.</title>
        <authorList>
            <person name="Miliotis G."/>
            <person name="Sengupta P."/>
            <person name="Hameed A."/>
            <person name="Chuvochina M."/>
            <person name="Mcdonagh F."/>
            <person name="Simpson A.C."/>
            <person name="Singh N.K."/>
            <person name="Rekha P.D."/>
            <person name="Raman K."/>
            <person name="Hugenholtz P."/>
            <person name="Venkateswaran K."/>
        </authorList>
    </citation>
    <scope>NUCLEOTIDE SEQUENCE [LARGE SCALE GENOMIC DNA]</scope>
    <source>
        <strain evidence="2 3">CC-YMP-6</strain>
    </source>
</reference>
<name>A0ABU5CVK3_9BACI</name>
<evidence type="ECO:0008006" key="4">
    <source>
        <dbReference type="Google" id="ProtNLM"/>
    </source>
</evidence>
<dbReference type="Gene3D" id="1.25.40.10">
    <property type="entry name" value="Tetratricopeptide repeat domain"/>
    <property type="match status" value="1"/>
</dbReference>
<keyword evidence="3" id="KW-1185">Reference proteome</keyword>
<feature type="repeat" description="TPR" evidence="1">
    <location>
        <begin position="23"/>
        <end position="56"/>
    </location>
</feature>
<sequence>MIKDKAIETFHKVKIRVYKNKSVNYYLEKGNNLLETGKVNKAYRVFKRCLRDFPTDEKIHASIIKYALQTGKLDLVNVHWGKIDNFKKVNLPADAYINYAKMLQKYNDLQRAMDILILGVTTCSDNKEILSVISEQMPIETNDQISNKSKKLLDEFVDQAIQNRDWNMSIQRIEEVCSIYKQNVQFKYQIKLSMLYQVVGSHRQASHILNRLLHKYSEEILEDEKGYRKIVLYDNGESRI</sequence>
<accession>A0ABU5CVK3</accession>
<dbReference type="InterPro" id="IPR011990">
    <property type="entry name" value="TPR-like_helical_dom_sf"/>
</dbReference>
<dbReference type="Proteomes" id="UP001275315">
    <property type="component" value="Unassembled WGS sequence"/>
</dbReference>
<evidence type="ECO:0000313" key="3">
    <source>
        <dbReference type="Proteomes" id="UP001275315"/>
    </source>
</evidence>
<dbReference type="PROSITE" id="PS50005">
    <property type="entry name" value="TPR"/>
    <property type="match status" value="1"/>
</dbReference>